<keyword evidence="4" id="KW-0408">Iron</keyword>
<dbReference type="PANTHER" id="PTHR37164:SF1">
    <property type="entry name" value="BACTERIOHEMERYTHRIN"/>
    <property type="match status" value="1"/>
</dbReference>
<evidence type="ECO:0000259" key="5">
    <source>
        <dbReference type="Pfam" id="PF01814"/>
    </source>
</evidence>
<proteinExistence type="inferred from homology"/>
<dbReference type="InterPro" id="IPR050669">
    <property type="entry name" value="Hemerythrin"/>
</dbReference>
<accession>A0A2N3PHP9</accession>
<evidence type="ECO:0000256" key="2">
    <source>
        <dbReference type="ARBA" id="ARBA00022621"/>
    </source>
</evidence>
<feature type="domain" description="Hemerythrin-like" evidence="5">
    <location>
        <begin position="13"/>
        <end position="124"/>
    </location>
</feature>
<dbReference type="Pfam" id="PF01814">
    <property type="entry name" value="Hemerythrin"/>
    <property type="match status" value="1"/>
</dbReference>
<dbReference type="Proteomes" id="UP000233350">
    <property type="component" value="Unassembled WGS sequence"/>
</dbReference>
<dbReference type="GO" id="GO:0046872">
    <property type="term" value="F:metal ion binding"/>
    <property type="evidence" value="ECO:0007669"/>
    <property type="project" value="UniProtKB-KW"/>
</dbReference>
<gene>
    <name evidence="6" type="ORF">BCM31_08295</name>
</gene>
<name>A0A2N3PHP9_9HELI</name>
<keyword evidence="7" id="KW-1185">Reference proteome</keyword>
<keyword evidence="2" id="KW-0813">Transport</keyword>
<protein>
    <recommendedName>
        <fullName evidence="5">Hemerythrin-like domain-containing protein</fullName>
    </recommendedName>
</protein>
<dbReference type="AlphaFoldDB" id="A0A2N3PHP9"/>
<dbReference type="NCBIfam" id="TIGR02481">
    <property type="entry name" value="hemeryth_dom"/>
    <property type="match status" value="1"/>
</dbReference>
<dbReference type="PANTHER" id="PTHR37164">
    <property type="entry name" value="BACTERIOHEMERYTHRIN"/>
    <property type="match status" value="1"/>
</dbReference>
<dbReference type="InterPro" id="IPR035938">
    <property type="entry name" value="Hemerythrin-like_sf"/>
</dbReference>
<dbReference type="NCBIfam" id="NF033749">
    <property type="entry name" value="bact_hemeryth"/>
    <property type="match status" value="1"/>
</dbReference>
<comment type="similarity">
    <text evidence="1">Belongs to the hemerythrin family.</text>
</comment>
<evidence type="ECO:0000256" key="1">
    <source>
        <dbReference type="ARBA" id="ARBA00010587"/>
    </source>
</evidence>
<dbReference type="PROSITE" id="PS00550">
    <property type="entry name" value="HEMERYTHRINS"/>
    <property type="match status" value="1"/>
</dbReference>
<dbReference type="InterPro" id="IPR012827">
    <property type="entry name" value="Hemerythrin_metal-bd"/>
</dbReference>
<dbReference type="EMBL" id="MBPK01000045">
    <property type="protein sequence ID" value="PKT79963.1"/>
    <property type="molecule type" value="Genomic_DNA"/>
</dbReference>
<dbReference type="GeneID" id="97290663"/>
<dbReference type="SUPFAM" id="SSF47188">
    <property type="entry name" value="Hemerythrin-like"/>
    <property type="match status" value="1"/>
</dbReference>
<dbReference type="RefSeq" id="WP_006802934.1">
    <property type="nucleotide sequence ID" value="NZ_CABKOI010000019.1"/>
</dbReference>
<dbReference type="InterPro" id="IPR016131">
    <property type="entry name" value="Haemerythrin_Fe_BS"/>
</dbReference>
<dbReference type="STRING" id="556267.HWAG_01238"/>
<dbReference type="GO" id="GO:0005344">
    <property type="term" value="F:oxygen carrier activity"/>
    <property type="evidence" value="ECO:0007669"/>
    <property type="project" value="UniProtKB-KW"/>
</dbReference>
<keyword evidence="2" id="KW-0561">Oxygen transport</keyword>
<reference evidence="6 7" key="1">
    <citation type="submission" date="2016-07" db="EMBL/GenBank/DDBJ databases">
        <title>Detection of Helicobacter winghamensis from caecal content of red fox (Vulpes vulpes).</title>
        <authorList>
            <person name="Zanoni R.G."/>
            <person name="Florio D."/>
            <person name="Caffara M."/>
            <person name="Renzi M."/>
            <person name="Parisi A."/>
            <person name="Pasquali F."/>
            <person name="Manfreda G."/>
        </authorList>
    </citation>
    <scope>NUCLEOTIDE SEQUENCE [LARGE SCALE GENOMIC DNA]</scope>
    <source>
        <strain evidence="6 7">295_13</strain>
    </source>
</reference>
<evidence type="ECO:0000256" key="4">
    <source>
        <dbReference type="ARBA" id="ARBA00023004"/>
    </source>
</evidence>
<sequence length="221" mass="26602">MLEWNEEFSIKNQHLDEQHKKFMQQISDALELTKYTGDDKSQKLEKQMNEVISSSQEHFKAEETYMQHIGYPFLNKHKTLHRELVSNVSMLMMELEEADNCAQEFYICLKNWLIDHILVEDKQIESYRNRLHDIKEIPYSLEQRTKILAERADVANEPTHKYICLCHLKEFQVCDSLHKIMQEESTFIRCKTCKQPLIYRDLRLDDEDNFEALAKQYFKQF</sequence>
<evidence type="ECO:0000256" key="3">
    <source>
        <dbReference type="ARBA" id="ARBA00022723"/>
    </source>
</evidence>
<comment type="caution">
    <text evidence="6">The sequence shown here is derived from an EMBL/GenBank/DDBJ whole genome shotgun (WGS) entry which is preliminary data.</text>
</comment>
<dbReference type="InterPro" id="IPR012312">
    <property type="entry name" value="Hemerythrin-like"/>
</dbReference>
<keyword evidence="3" id="KW-0479">Metal-binding</keyword>
<evidence type="ECO:0000313" key="7">
    <source>
        <dbReference type="Proteomes" id="UP000233350"/>
    </source>
</evidence>
<dbReference type="CDD" id="cd12107">
    <property type="entry name" value="Hemerythrin"/>
    <property type="match status" value="1"/>
</dbReference>
<dbReference type="Gene3D" id="1.20.120.50">
    <property type="entry name" value="Hemerythrin-like"/>
    <property type="match status" value="1"/>
</dbReference>
<evidence type="ECO:0000313" key="6">
    <source>
        <dbReference type="EMBL" id="PKT79963.1"/>
    </source>
</evidence>
<organism evidence="6 7">
    <name type="scientific">Helicobacter winghamensis</name>
    <dbReference type="NCBI Taxonomy" id="157268"/>
    <lineage>
        <taxon>Bacteria</taxon>
        <taxon>Pseudomonadati</taxon>
        <taxon>Campylobacterota</taxon>
        <taxon>Epsilonproteobacteria</taxon>
        <taxon>Campylobacterales</taxon>
        <taxon>Helicobacteraceae</taxon>
        <taxon>Helicobacter</taxon>
    </lineage>
</organism>